<dbReference type="PROSITE" id="PS51186">
    <property type="entry name" value="GNAT"/>
    <property type="match status" value="1"/>
</dbReference>
<dbReference type="GO" id="GO:0016747">
    <property type="term" value="F:acyltransferase activity, transferring groups other than amino-acyl groups"/>
    <property type="evidence" value="ECO:0007669"/>
    <property type="project" value="InterPro"/>
</dbReference>
<sequence>MKAIDLPDGLGLRMETASDRPFISSLFHQVRSHFYLAEQESDYIHQVIDHQLELQTQGYGNQAPNAVSMIILKTGTPIGRIVLDFGNNIAHLLDIALIQEVRNKGYGTSVIQAIQHVAQKQMLPVGLSVEHQNPTAKSLYQTLGFRPVERTATHDFMMWYPIPC</sequence>
<feature type="domain" description="N-acetyltransferase" evidence="1">
    <location>
        <begin position="10"/>
        <end position="163"/>
    </location>
</feature>
<comment type="caution">
    <text evidence="2">The sequence shown here is derived from an EMBL/GenBank/DDBJ whole genome shotgun (WGS) entry which is preliminary data.</text>
</comment>
<evidence type="ECO:0000313" key="2">
    <source>
        <dbReference type="EMBL" id="GGX49910.1"/>
    </source>
</evidence>
<dbReference type="Pfam" id="PF00583">
    <property type="entry name" value="Acetyltransf_1"/>
    <property type="match status" value="1"/>
</dbReference>
<dbReference type="Gene3D" id="3.40.630.30">
    <property type="match status" value="1"/>
</dbReference>
<reference evidence="2" key="2">
    <citation type="submission" date="2020-09" db="EMBL/GenBank/DDBJ databases">
        <authorList>
            <person name="Sun Q."/>
            <person name="Kim S."/>
        </authorList>
    </citation>
    <scope>NUCLEOTIDE SEQUENCE</scope>
    <source>
        <strain evidence="2">KCTC 22169</strain>
    </source>
</reference>
<dbReference type="Proteomes" id="UP000626148">
    <property type="component" value="Unassembled WGS sequence"/>
</dbReference>
<evidence type="ECO:0000259" key="1">
    <source>
        <dbReference type="PROSITE" id="PS51186"/>
    </source>
</evidence>
<dbReference type="InterPro" id="IPR016181">
    <property type="entry name" value="Acyl_CoA_acyltransferase"/>
</dbReference>
<dbReference type="EMBL" id="BMXR01000003">
    <property type="protein sequence ID" value="GGX49910.1"/>
    <property type="molecule type" value="Genomic_DNA"/>
</dbReference>
<reference evidence="2" key="1">
    <citation type="journal article" date="2014" name="Int. J. Syst. Evol. Microbiol.">
        <title>Complete genome sequence of Corynebacterium casei LMG S-19264T (=DSM 44701T), isolated from a smear-ripened cheese.</title>
        <authorList>
            <consortium name="US DOE Joint Genome Institute (JGI-PGF)"/>
            <person name="Walter F."/>
            <person name="Albersmeier A."/>
            <person name="Kalinowski J."/>
            <person name="Ruckert C."/>
        </authorList>
    </citation>
    <scope>NUCLEOTIDE SEQUENCE</scope>
    <source>
        <strain evidence="2">KCTC 22169</strain>
    </source>
</reference>
<name>A0A918K7K7_9GAMM</name>
<proteinExistence type="predicted"/>
<dbReference type="RefSeq" id="WP_189608068.1">
    <property type="nucleotide sequence ID" value="NZ_BMXR01000003.1"/>
</dbReference>
<dbReference type="InterPro" id="IPR000182">
    <property type="entry name" value="GNAT_dom"/>
</dbReference>
<evidence type="ECO:0000313" key="3">
    <source>
        <dbReference type="Proteomes" id="UP000626148"/>
    </source>
</evidence>
<dbReference type="AlphaFoldDB" id="A0A918K7K7"/>
<accession>A0A918K7K7</accession>
<organism evidence="2 3">
    <name type="scientific">Saccharospirillum salsuginis</name>
    <dbReference type="NCBI Taxonomy" id="418750"/>
    <lineage>
        <taxon>Bacteria</taxon>
        <taxon>Pseudomonadati</taxon>
        <taxon>Pseudomonadota</taxon>
        <taxon>Gammaproteobacteria</taxon>
        <taxon>Oceanospirillales</taxon>
        <taxon>Saccharospirillaceae</taxon>
        <taxon>Saccharospirillum</taxon>
    </lineage>
</organism>
<protein>
    <recommendedName>
        <fullName evidence="1">N-acetyltransferase domain-containing protein</fullName>
    </recommendedName>
</protein>
<dbReference type="CDD" id="cd04301">
    <property type="entry name" value="NAT_SF"/>
    <property type="match status" value="1"/>
</dbReference>
<keyword evidence="3" id="KW-1185">Reference proteome</keyword>
<dbReference type="SUPFAM" id="SSF55729">
    <property type="entry name" value="Acyl-CoA N-acyltransferases (Nat)"/>
    <property type="match status" value="1"/>
</dbReference>
<gene>
    <name evidence="2" type="ORF">GCM10007392_16630</name>
</gene>